<dbReference type="RefSeq" id="WP_053046433.1">
    <property type="nucleotide sequence ID" value="NZ_CP059733.1"/>
</dbReference>
<dbReference type="CDD" id="cd17569">
    <property type="entry name" value="REC_HupR-like"/>
    <property type="match status" value="1"/>
</dbReference>
<evidence type="ECO:0000256" key="4">
    <source>
        <dbReference type="PROSITE-ProRule" id="PRU00169"/>
    </source>
</evidence>
<evidence type="ECO:0000256" key="2">
    <source>
        <dbReference type="ARBA" id="ARBA00012528"/>
    </source>
</evidence>
<dbReference type="PROSITE" id="PS50110">
    <property type="entry name" value="RESPONSE_REGULATORY"/>
    <property type="match status" value="1"/>
</dbReference>
<proteinExistence type="predicted"/>
<dbReference type="EC" id="2.7.7.65" evidence="2"/>
<dbReference type="AlphaFoldDB" id="A0AAF0CC75"/>
<comment type="cofactor">
    <cofactor evidence="1">
        <name>Mg(2+)</name>
        <dbReference type="ChEBI" id="CHEBI:18420"/>
    </cofactor>
</comment>
<dbReference type="SUPFAM" id="SSF52172">
    <property type="entry name" value="CheY-like"/>
    <property type="match status" value="1"/>
</dbReference>
<dbReference type="SUPFAM" id="SSF55073">
    <property type="entry name" value="Nucleotide cyclase"/>
    <property type="match status" value="1"/>
</dbReference>
<reference evidence="7 8" key="1">
    <citation type="journal article" date="2015" name="Genome Announc.">
        <title>Draft Genome Sequences of Marine Isolates of Thalassomonas viridans and Thalassomonas actiniarum.</title>
        <authorList>
            <person name="Olonade I."/>
            <person name="van Zyl L.J."/>
            <person name="Trindade M."/>
        </authorList>
    </citation>
    <scope>NUCLEOTIDE SEQUENCE [LARGE SCALE GENOMIC DNA]</scope>
    <source>
        <strain evidence="7 8">XOM25</strain>
    </source>
</reference>
<dbReference type="InterPro" id="IPR000160">
    <property type="entry name" value="GGDEF_dom"/>
</dbReference>
<dbReference type="SMART" id="SM00448">
    <property type="entry name" value="REC"/>
    <property type="match status" value="1"/>
</dbReference>
<dbReference type="PANTHER" id="PTHR45138:SF9">
    <property type="entry name" value="DIGUANYLATE CYCLASE DGCM-RELATED"/>
    <property type="match status" value="1"/>
</dbReference>
<evidence type="ECO:0000259" key="6">
    <source>
        <dbReference type="PROSITE" id="PS50887"/>
    </source>
</evidence>
<dbReference type="EMBL" id="CP059733">
    <property type="protein sequence ID" value="WDE07680.1"/>
    <property type="molecule type" value="Genomic_DNA"/>
</dbReference>
<organism evidence="7 8">
    <name type="scientific">Thalassomonas viridans</name>
    <dbReference type="NCBI Taxonomy" id="137584"/>
    <lineage>
        <taxon>Bacteria</taxon>
        <taxon>Pseudomonadati</taxon>
        <taxon>Pseudomonadota</taxon>
        <taxon>Gammaproteobacteria</taxon>
        <taxon>Alteromonadales</taxon>
        <taxon>Colwelliaceae</taxon>
        <taxon>Thalassomonas</taxon>
    </lineage>
</organism>
<dbReference type="Pfam" id="PF00990">
    <property type="entry name" value="GGDEF"/>
    <property type="match status" value="1"/>
</dbReference>
<dbReference type="InterPro" id="IPR001789">
    <property type="entry name" value="Sig_transdc_resp-reg_receiver"/>
</dbReference>
<gene>
    <name evidence="7" type="ORF">SG34_012745</name>
</gene>
<dbReference type="GO" id="GO:0052621">
    <property type="term" value="F:diguanylate cyclase activity"/>
    <property type="evidence" value="ECO:0007669"/>
    <property type="project" value="UniProtKB-EC"/>
</dbReference>
<keyword evidence="4" id="KW-0597">Phosphoprotein</keyword>
<dbReference type="Pfam" id="PF00072">
    <property type="entry name" value="Response_reg"/>
    <property type="match status" value="1"/>
</dbReference>
<evidence type="ECO:0000256" key="1">
    <source>
        <dbReference type="ARBA" id="ARBA00001946"/>
    </source>
</evidence>
<dbReference type="SMART" id="SM00267">
    <property type="entry name" value="GGDEF"/>
    <property type="match status" value="1"/>
</dbReference>
<dbReference type="InterPro" id="IPR050469">
    <property type="entry name" value="Diguanylate_Cyclase"/>
</dbReference>
<dbReference type="Gene3D" id="3.30.70.270">
    <property type="match status" value="1"/>
</dbReference>
<evidence type="ECO:0000259" key="5">
    <source>
        <dbReference type="PROSITE" id="PS50110"/>
    </source>
</evidence>
<feature type="domain" description="Response regulatory" evidence="5">
    <location>
        <begin position="21"/>
        <end position="139"/>
    </location>
</feature>
<keyword evidence="8" id="KW-1185">Reference proteome</keyword>
<evidence type="ECO:0000313" key="7">
    <source>
        <dbReference type="EMBL" id="WDE07680.1"/>
    </source>
</evidence>
<comment type="catalytic activity">
    <reaction evidence="3">
        <text>2 GTP = 3',3'-c-di-GMP + 2 diphosphate</text>
        <dbReference type="Rhea" id="RHEA:24898"/>
        <dbReference type="ChEBI" id="CHEBI:33019"/>
        <dbReference type="ChEBI" id="CHEBI:37565"/>
        <dbReference type="ChEBI" id="CHEBI:58805"/>
        <dbReference type="EC" id="2.7.7.65"/>
    </reaction>
</comment>
<feature type="domain" description="GGDEF" evidence="6">
    <location>
        <begin position="221"/>
        <end position="360"/>
    </location>
</feature>
<dbReference type="KEGG" id="tvd:SG34_012745"/>
<accession>A0AAF0CC75</accession>
<dbReference type="NCBIfam" id="TIGR00254">
    <property type="entry name" value="GGDEF"/>
    <property type="match status" value="1"/>
</dbReference>
<evidence type="ECO:0000256" key="3">
    <source>
        <dbReference type="ARBA" id="ARBA00034247"/>
    </source>
</evidence>
<dbReference type="InterPro" id="IPR043128">
    <property type="entry name" value="Rev_trsase/Diguanyl_cyclase"/>
</dbReference>
<dbReference type="CDD" id="cd01949">
    <property type="entry name" value="GGDEF"/>
    <property type="match status" value="1"/>
</dbReference>
<dbReference type="GO" id="GO:0000160">
    <property type="term" value="P:phosphorelay signal transduction system"/>
    <property type="evidence" value="ECO:0007669"/>
    <property type="project" value="InterPro"/>
</dbReference>
<dbReference type="Proteomes" id="UP000032352">
    <property type="component" value="Chromosome"/>
</dbReference>
<dbReference type="FunFam" id="3.30.70.270:FF:000001">
    <property type="entry name" value="Diguanylate cyclase domain protein"/>
    <property type="match status" value="1"/>
</dbReference>
<reference evidence="7 8" key="2">
    <citation type="journal article" date="2022" name="Mar. Drugs">
        <title>Bioassay-Guided Fractionation Leads to the Detection of Cholic Acid Generated by the Rare Thalassomonas sp.</title>
        <authorList>
            <person name="Pheiffer F."/>
            <person name="Schneider Y.K."/>
            <person name="Hansen E.H."/>
            <person name="Andersen J.H."/>
            <person name="Isaksson J."/>
            <person name="Busche T."/>
            <person name="R C."/>
            <person name="Kalinowski J."/>
            <person name="Zyl L.V."/>
            <person name="Trindade M."/>
        </authorList>
    </citation>
    <scope>NUCLEOTIDE SEQUENCE [LARGE SCALE GENOMIC DNA]</scope>
    <source>
        <strain evidence="7 8">XOM25</strain>
    </source>
</reference>
<dbReference type="PROSITE" id="PS50887">
    <property type="entry name" value="GGDEF"/>
    <property type="match status" value="1"/>
</dbReference>
<sequence>MAVFDIKNIPEESHSAAEKPLIMLVDDEVENLNVMRQLLAADFQVITGLSGHEAIDIINNMADPGEIQLIISDQRMPKMSGVEFLEQVADKIPETIRIILSAYSDTEVVIDSINRAKIYKFMTKPFDPAELSLTVKRGVEAFQMRRQLLEYSGQLEKLVTERTRELHKKNEELTQALNALEKLSLSDQLTGAYNRYFLEKFMPQEISQFKRSHKRRPAQNGYLGIMMIDIDHFKAINDSYGHEAGDKLLIRFTQILQNNCREEDWVVRWGGEEFVIIAKGLSLTNLQGLAERLRVKIESCPFNLGCRQPVLKTCSMGLVCFPFIRNNVNAFTWQQTLNLADLALYLAKNNGRNTWVSLYDKNINQDDSQYDNLMSNLKTLIQNNLISYHTPSPGQQLNF</sequence>
<dbReference type="Gene3D" id="3.40.50.2300">
    <property type="match status" value="1"/>
</dbReference>
<evidence type="ECO:0000313" key="8">
    <source>
        <dbReference type="Proteomes" id="UP000032352"/>
    </source>
</evidence>
<dbReference type="InterPro" id="IPR029787">
    <property type="entry name" value="Nucleotide_cyclase"/>
</dbReference>
<dbReference type="InterPro" id="IPR011006">
    <property type="entry name" value="CheY-like_superfamily"/>
</dbReference>
<name>A0AAF0CC75_9GAMM</name>
<dbReference type="PANTHER" id="PTHR45138">
    <property type="entry name" value="REGULATORY COMPONENTS OF SENSORY TRANSDUCTION SYSTEM"/>
    <property type="match status" value="1"/>
</dbReference>
<feature type="modified residue" description="4-aspartylphosphate" evidence="4">
    <location>
        <position position="73"/>
    </location>
</feature>
<protein>
    <recommendedName>
        <fullName evidence="2">diguanylate cyclase</fullName>
        <ecNumber evidence="2">2.7.7.65</ecNumber>
    </recommendedName>
</protein>